<evidence type="ECO:0000313" key="1">
    <source>
        <dbReference type="EMBL" id="BAC06966.1"/>
    </source>
</evidence>
<reference evidence="1" key="1">
    <citation type="submission" date="2001-07" db="EMBL/GenBank/DDBJ databases">
        <title>Oryza sativa nipponbare(GA3) genomic DNA, chromosome 7, BAC clone:OJ1103_E04.</title>
        <authorList>
            <person name="Sasaki T."/>
            <person name="Matsumoto T."/>
            <person name="Yamamoto K."/>
        </authorList>
    </citation>
    <scope>NUCLEOTIDE SEQUENCE</scope>
</reference>
<organism evidence="1 3">
    <name type="scientific">Oryza sativa subsp. japonica</name>
    <name type="common">Rice</name>
    <dbReference type="NCBI Taxonomy" id="39947"/>
    <lineage>
        <taxon>Eukaryota</taxon>
        <taxon>Viridiplantae</taxon>
        <taxon>Streptophyta</taxon>
        <taxon>Embryophyta</taxon>
        <taxon>Tracheophyta</taxon>
        <taxon>Spermatophyta</taxon>
        <taxon>Magnoliopsida</taxon>
        <taxon>Liliopsida</taxon>
        <taxon>Poales</taxon>
        <taxon>Poaceae</taxon>
        <taxon>BOP clade</taxon>
        <taxon>Oryzoideae</taxon>
        <taxon>Oryzeae</taxon>
        <taxon>Oryzinae</taxon>
        <taxon>Oryza</taxon>
        <taxon>Oryza sativa</taxon>
    </lineage>
</organism>
<proteinExistence type="predicted"/>
<name>Q8L4G9_ORYSJ</name>
<accession>Q8L4G9</accession>
<dbReference type="AlphaFoldDB" id="Q8L4G9"/>
<evidence type="ECO:0000313" key="2">
    <source>
        <dbReference type="EMBL" id="BAD30672.1"/>
    </source>
</evidence>
<reference evidence="3" key="3">
    <citation type="journal article" date="2005" name="Nature">
        <title>The map-based sequence of the rice genome.</title>
        <authorList>
            <consortium name="International rice genome sequencing project (IRGSP)"/>
            <person name="Matsumoto T."/>
            <person name="Wu J."/>
            <person name="Kanamori H."/>
            <person name="Katayose Y."/>
            <person name="Fujisawa M."/>
            <person name="Namiki N."/>
            <person name="Mizuno H."/>
            <person name="Yamamoto K."/>
            <person name="Antonio B.A."/>
            <person name="Baba T."/>
            <person name="Sakata K."/>
            <person name="Nagamura Y."/>
            <person name="Aoki H."/>
            <person name="Arikawa K."/>
            <person name="Arita K."/>
            <person name="Bito T."/>
            <person name="Chiden Y."/>
            <person name="Fujitsuka N."/>
            <person name="Fukunaka R."/>
            <person name="Hamada M."/>
            <person name="Harada C."/>
            <person name="Hayashi A."/>
            <person name="Hijishita S."/>
            <person name="Honda M."/>
            <person name="Hosokawa S."/>
            <person name="Ichikawa Y."/>
            <person name="Idonuma A."/>
            <person name="Iijima M."/>
            <person name="Ikeda M."/>
            <person name="Ikeno M."/>
            <person name="Ito K."/>
            <person name="Ito S."/>
            <person name="Ito T."/>
            <person name="Ito Y."/>
            <person name="Ito Y."/>
            <person name="Iwabuchi A."/>
            <person name="Kamiya K."/>
            <person name="Karasawa W."/>
            <person name="Kurita K."/>
            <person name="Katagiri S."/>
            <person name="Kikuta A."/>
            <person name="Kobayashi H."/>
            <person name="Kobayashi N."/>
            <person name="Machita K."/>
            <person name="Maehara T."/>
            <person name="Masukawa M."/>
            <person name="Mizubayashi T."/>
            <person name="Mukai Y."/>
            <person name="Nagasaki H."/>
            <person name="Nagata Y."/>
            <person name="Naito S."/>
            <person name="Nakashima M."/>
            <person name="Nakama Y."/>
            <person name="Nakamichi Y."/>
            <person name="Nakamura M."/>
            <person name="Meguro A."/>
            <person name="Negishi M."/>
            <person name="Ohta I."/>
            <person name="Ohta T."/>
            <person name="Okamoto M."/>
            <person name="Ono N."/>
            <person name="Saji S."/>
            <person name="Sakaguchi M."/>
            <person name="Sakai K."/>
            <person name="Shibata M."/>
            <person name="Shimokawa T."/>
            <person name="Song J."/>
            <person name="Takazaki Y."/>
            <person name="Terasawa K."/>
            <person name="Tsugane M."/>
            <person name="Tsuji K."/>
            <person name="Ueda S."/>
            <person name="Waki K."/>
            <person name="Yamagata H."/>
            <person name="Yamamoto M."/>
            <person name="Yamamoto S."/>
            <person name="Yamane H."/>
            <person name="Yoshiki S."/>
            <person name="Yoshihara R."/>
            <person name="Yukawa K."/>
            <person name="Zhong H."/>
            <person name="Yano M."/>
            <person name="Yuan Q."/>
            <person name="Ouyang S."/>
            <person name="Liu J."/>
            <person name="Jones K.M."/>
            <person name="Gansberger K."/>
            <person name="Moffat K."/>
            <person name="Hill J."/>
            <person name="Bera J."/>
            <person name="Fadrosh D."/>
            <person name="Jin S."/>
            <person name="Johri S."/>
            <person name="Kim M."/>
            <person name="Overton L."/>
            <person name="Reardon M."/>
            <person name="Tsitrin T."/>
            <person name="Vuong H."/>
            <person name="Weaver B."/>
            <person name="Ciecko A."/>
            <person name="Tallon L."/>
            <person name="Jackson J."/>
            <person name="Pai G."/>
            <person name="Aken S.V."/>
            <person name="Utterback T."/>
            <person name="Reidmuller S."/>
            <person name="Feldblyum T."/>
            <person name="Hsiao J."/>
            <person name="Zismann V."/>
            <person name="Iobst S."/>
            <person name="de Vazeille A.R."/>
            <person name="Buell C.R."/>
            <person name="Ying K."/>
            <person name="Li Y."/>
            <person name="Lu T."/>
            <person name="Huang Y."/>
            <person name="Zhao Q."/>
            <person name="Feng Q."/>
            <person name="Zhang L."/>
            <person name="Zhu J."/>
            <person name="Weng Q."/>
            <person name="Mu J."/>
            <person name="Lu Y."/>
            <person name="Fan D."/>
            <person name="Liu Y."/>
            <person name="Guan J."/>
            <person name="Zhang Y."/>
            <person name="Yu S."/>
            <person name="Liu X."/>
            <person name="Zhang Y."/>
            <person name="Hong G."/>
            <person name="Han B."/>
            <person name="Choisne N."/>
            <person name="Demange N."/>
            <person name="Orjeda G."/>
            <person name="Samain S."/>
            <person name="Cattolico L."/>
            <person name="Pelletier E."/>
            <person name="Couloux A."/>
            <person name="Segurens B."/>
            <person name="Wincker P."/>
            <person name="D'Hont A."/>
            <person name="Scarpelli C."/>
            <person name="Weissenbach J."/>
            <person name="Salanoubat M."/>
            <person name="Quetier F."/>
            <person name="Yu Y."/>
            <person name="Kim H.R."/>
            <person name="Rambo T."/>
            <person name="Currie J."/>
            <person name="Collura K."/>
            <person name="Luo M."/>
            <person name="Yang T."/>
            <person name="Ammiraju J.S.S."/>
            <person name="Engler F."/>
            <person name="Soderlund C."/>
            <person name="Wing R.A."/>
            <person name="Palmer L.E."/>
            <person name="de la Bastide M."/>
            <person name="Spiegel L."/>
            <person name="Nascimento L."/>
            <person name="Zutavern T."/>
            <person name="O'Shaughnessy A."/>
            <person name="Dike S."/>
            <person name="Dedhia N."/>
            <person name="Preston R."/>
            <person name="Balija V."/>
            <person name="McCombie W.R."/>
            <person name="Chow T."/>
            <person name="Chen H."/>
            <person name="Chung M."/>
            <person name="Chen C."/>
            <person name="Shaw J."/>
            <person name="Wu H."/>
            <person name="Hsiao K."/>
            <person name="Chao Y."/>
            <person name="Chu M."/>
            <person name="Cheng C."/>
            <person name="Hour A."/>
            <person name="Lee P."/>
            <person name="Lin S."/>
            <person name="Lin Y."/>
            <person name="Liou J."/>
            <person name="Liu S."/>
            <person name="Hsing Y."/>
            <person name="Raghuvanshi S."/>
            <person name="Mohanty A."/>
            <person name="Bharti A.K."/>
            <person name="Gaur A."/>
            <person name="Gupta V."/>
            <person name="Kumar D."/>
            <person name="Ravi V."/>
            <person name="Vij S."/>
            <person name="Kapur A."/>
            <person name="Khurana P."/>
            <person name="Khurana P."/>
            <person name="Khurana J.P."/>
            <person name="Tyagi A.K."/>
            <person name="Gaikwad K."/>
            <person name="Singh A."/>
            <person name="Dalal V."/>
            <person name="Srivastava S."/>
            <person name="Dixit A."/>
            <person name="Pal A.K."/>
            <person name="Ghazi I.A."/>
            <person name="Yadav M."/>
            <person name="Pandit A."/>
            <person name="Bhargava A."/>
            <person name="Sureshbabu K."/>
            <person name="Batra K."/>
            <person name="Sharma T.R."/>
            <person name="Mohapatra T."/>
            <person name="Singh N.K."/>
            <person name="Messing J."/>
            <person name="Nelson A.B."/>
            <person name="Fuks G."/>
            <person name="Kavchok S."/>
            <person name="Keizer G."/>
            <person name="Linton E."/>
            <person name="Llaca V."/>
            <person name="Song R."/>
            <person name="Tanyolac B."/>
            <person name="Young S."/>
            <person name="Ho-Il K."/>
            <person name="Hahn J.H."/>
            <person name="Sangsakoo G."/>
            <person name="Vanavichit A."/>
            <person name="de Mattos Luiz.A.T."/>
            <person name="Zimmer P.D."/>
            <person name="Malone G."/>
            <person name="Dellagostin O."/>
            <person name="de Oliveira A.C."/>
            <person name="Bevan M."/>
            <person name="Bancroft I."/>
            <person name="Minx P."/>
            <person name="Cordum H."/>
            <person name="Wilson R."/>
            <person name="Cheng Z."/>
            <person name="Jin W."/>
            <person name="Jiang J."/>
            <person name="Leong S.A."/>
            <person name="Iwama H."/>
            <person name="Gojobori T."/>
            <person name="Itoh T."/>
            <person name="Niimura Y."/>
            <person name="Fujii Y."/>
            <person name="Habara T."/>
            <person name="Sakai H."/>
            <person name="Sato Y."/>
            <person name="Wilson G."/>
            <person name="Kumar K."/>
            <person name="McCouch S."/>
            <person name="Juretic N."/>
            <person name="Hoen D."/>
            <person name="Wright S."/>
            <person name="Bruskiewich R."/>
            <person name="Bureau T."/>
            <person name="Miyao A."/>
            <person name="Hirochika H."/>
            <person name="Nishikawa T."/>
            <person name="Kadowaki K."/>
            <person name="Sugiura M."/>
            <person name="Burr B."/>
            <person name="Sasaki T."/>
        </authorList>
    </citation>
    <scope>NUCLEOTIDE SEQUENCE [LARGE SCALE GENOMIC DNA]</scope>
    <source>
        <strain evidence="3">cv. Nipponbare</strain>
    </source>
</reference>
<reference evidence="2" key="2">
    <citation type="submission" date="2001-11" db="EMBL/GenBank/DDBJ databases">
        <title>Oryza sativa nipponbare(GA3) genomic DNA, chromosome 7, PAC clone:P0675B10.</title>
        <authorList>
            <person name="Sasaki T."/>
            <person name="Matsumoto T."/>
            <person name="Yamamoto K."/>
        </authorList>
    </citation>
    <scope>NUCLEOTIDE SEQUENCE</scope>
</reference>
<dbReference type="EMBL" id="AP004347">
    <property type="protein sequence ID" value="BAD30672.1"/>
    <property type="molecule type" value="Genomic_DNA"/>
</dbReference>
<reference evidence="3" key="4">
    <citation type="journal article" date="2008" name="Nucleic Acids Res.">
        <title>The rice annotation project database (RAP-DB): 2008 update.</title>
        <authorList>
            <consortium name="The rice annotation project (RAP)"/>
        </authorList>
    </citation>
    <scope>GENOME REANNOTATION</scope>
    <source>
        <strain evidence="3">cv. Nipponbare</strain>
    </source>
</reference>
<evidence type="ECO:0000313" key="3">
    <source>
        <dbReference type="Proteomes" id="UP000000763"/>
    </source>
</evidence>
<dbReference type="EMBL" id="AP003806">
    <property type="protein sequence ID" value="BAC06966.1"/>
    <property type="molecule type" value="Genomic_DNA"/>
</dbReference>
<dbReference type="Proteomes" id="UP000000763">
    <property type="component" value="Chromosome 7"/>
</dbReference>
<gene>
    <name evidence="1" type="primary">OJ1103_E04.130</name>
    <name evidence="2" type="synonym">P0675B10.119</name>
</gene>
<protein>
    <submittedName>
        <fullName evidence="1">Uncharacterized protein</fullName>
    </submittedName>
</protein>
<sequence>MAPCEMQSVDSCLMETASDPRTYMIALVHLIERRQNILESTTLVAQTFWSAMLNYLRLSLLILDNVTEYMYRH</sequence>